<dbReference type="EMBL" id="JAJSOF020000040">
    <property type="protein sequence ID" value="KAJ4426537.1"/>
    <property type="molecule type" value="Genomic_DNA"/>
</dbReference>
<name>A0ABQ8RXS5_PERAM</name>
<comment type="caution">
    <text evidence="1">The sequence shown here is derived from an EMBL/GenBank/DDBJ whole genome shotgun (WGS) entry which is preliminary data.</text>
</comment>
<accession>A0ABQ8RXS5</accession>
<dbReference type="Proteomes" id="UP001148838">
    <property type="component" value="Unassembled WGS sequence"/>
</dbReference>
<sequence length="366" mass="42232">MSPGSSTENYPAFAHIGLRENPGKNLNQVTCPDRESNPGHLVSRPDALTVTPKMWTLICASEDDLQMTIFKLNKISKENSLSISATKTKVLAFRGLETIRAEIVLNERLIEQFNTLNYLGCNISYAKKEDFTNKINKFNYFCGVMKITLKYTRKETRLKFYKVMAVPMLLYGSEFWILTKSERKRIEVIEMRFLRSVAGYTLLDKKRNEDIRLELNIFNLIEKLTEYRNKWKQHVERMTQDRNSKLILDYRPTGYLASDWNEGDNTGEMNSGSSTDSYPEFANIELREDPGKNLNQVTCTDWDSNPGLLISRIRRPEFECSGPQLEGPEFECSGPQLEGPEFEYSELSLKVILRRFINSLGYLASE</sequence>
<dbReference type="PANTHER" id="PTHR47027">
    <property type="entry name" value="REVERSE TRANSCRIPTASE DOMAIN-CONTAINING PROTEIN"/>
    <property type="match status" value="1"/>
</dbReference>
<evidence type="ECO:0000313" key="2">
    <source>
        <dbReference type="Proteomes" id="UP001148838"/>
    </source>
</evidence>
<keyword evidence="2" id="KW-1185">Reference proteome</keyword>
<organism evidence="1 2">
    <name type="scientific">Periplaneta americana</name>
    <name type="common">American cockroach</name>
    <name type="synonym">Blatta americana</name>
    <dbReference type="NCBI Taxonomy" id="6978"/>
    <lineage>
        <taxon>Eukaryota</taxon>
        <taxon>Metazoa</taxon>
        <taxon>Ecdysozoa</taxon>
        <taxon>Arthropoda</taxon>
        <taxon>Hexapoda</taxon>
        <taxon>Insecta</taxon>
        <taxon>Pterygota</taxon>
        <taxon>Neoptera</taxon>
        <taxon>Polyneoptera</taxon>
        <taxon>Dictyoptera</taxon>
        <taxon>Blattodea</taxon>
        <taxon>Blattoidea</taxon>
        <taxon>Blattidae</taxon>
        <taxon>Blattinae</taxon>
        <taxon>Periplaneta</taxon>
    </lineage>
</organism>
<gene>
    <name evidence="1" type="ORF">ANN_27351</name>
</gene>
<dbReference type="PANTHER" id="PTHR47027:SF20">
    <property type="entry name" value="REVERSE TRANSCRIPTASE-LIKE PROTEIN WITH RNA-DIRECTED DNA POLYMERASE DOMAIN"/>
    <property type="match status" value="1"/>
</dbReference>
<evidence type="ECO:0008006" key="3">
    <source>
        <dbReference type="Google" id="ProtNLM"/>
    </source>
</evidence>
<reference evidence="1 2" key="1">
    <citation type="journal article" date="2022" name="Allergy">
        <title>Genome assembly and annotation of Periplaneta americana reveal a comprehensive cockroach allergen profile.</title>
        <authorList>
            <person name="Wang L."/>
            <person name="Xiong Q."/>
            <person name="Saelim N."/>
            <person name="Wang L."/>
            <person name="Nong W."/>
            <person name="Wan A.T."/>
            <person name="Shi M."/>
            <person name="Liu X."/>
            <person name="Cao Q."/>
            <person name="Hui J.H.L."/>
            <person name="Sookrung N."/>
            <person name="Leung T.F."/>
            <person name="Tungtrongchitr A."/>
            <person name="Tsui S.K.W."/>
        </authorList>
    </citation>
    <scope>NUCLEOTIDE SEQUENCE [LARGE SCALE GENOMIC DNA]</scope>
    <source>
        <strain evidence="1">PWHHKU_190912</strain>
    </source>
</reference>
<protein>
    <recommendedName>
        <fullName evidence="3">Reverse transcriptase domain-containing protein</fullName>
    </recommendedName>
</protein>
<evidence type="ECO:0000313" key="1">
    <source>
        <dbReference type="EMBL" id="KAJ4426537.1"/>
    </source>
</evidence>
<proteinExistence type="predicted"/>